<keyword evidence="2" id="KW-1185">Reference proteome</keyword>
<evidence type="ECO:0000313" key="2">
    <source>
        <dbReference type="Proteomes" id="UP001205740"/>
    </source>
</evidence>
<protein>
    <submittedName>
        <fullName evidence="1">Uncharacterized protein</fullName>
    </submittedName>
</protein>
<organism evidence="1 2">
    <name type="scientific">Williamsia serinedens</name>
    <dbReference type="NCBI Taxonomy" id="391736"/>
    <lineage>
        <taxon>Bacteria</taxon>
        <taxon>Bacillati</taxon>
        <taxon>Actinomycetota</taxon>
        <taxon>Actinomycetes</taxon>
        <taxon>Mycobacteriales</taxon>
        <taxon>Nocardiaceae</taxon>
        <taxon>Williamsia</taxon>
    </lineage>
</organism>
<comment type="caution">
    <text evidence="1">The sequence shown here is derived from an EMBL/GenBank/DDBJ whole genome shotgun (WGS) entry which is preliminary data.</text>
</comment>
<sequence>MVSHGAVPPTGDPMPSLVATVRDHPGDEPAIVACVRECLLMGYVLADIGPATGLTVEAAQQRWGHLDGTPT</sequence>
<name>A0ABT1H0S6_9NOCA</name>
<reference evidence="1 2" key="1">
    <citation type="submission" date="2022-06" db="EMBL/GenBank/DDBJ databases">
        <title>Genomic Encyclopedia of Archaeal and Bacterial Type Strains, Phase II (KMG-II): from individual species to whole genera.</title>
        <authorList>
            <person name="Goeker M."/>
        </authorList>
    </citation>
    <scope>NUCLEOTIDE SEQUENCE [LARGE SCALE GENOMIC DNA]</scope>
    <source>
        <strain evidence="1 2">DSM 45037</strain>
    </source>
</reference>
<gene>
    <name evidence="1" type="ORF">LX12_001771</name>
</gene>
<dbReference type="Proteomes" id="UP001205740">
    <property type="component" value="Unassembled WGS sequence"/>
</dbReference>
<dbReference type="EMBL" id="JAMTCG010000003">
    <property type="protein sequence ID" value="MCP2160584.1"/>
    <property type="molecule type" value="Genomic_DNA"/>
</dbReference>
<accession>A0ABT1H0S6</accession>
<evidence type="ECO:0000313" key="1">
    <source>
        <dbReference type="EMBL" id="MCP2160584.1"/>
    </source>
</evidence>
<proteinExistence type="predicted"/>